<name>A0ABU3U398_9FLAO</name>
<protein>
    <submittedName>
        <fullName evidence="2">Uncharacterized protein</fullName>
    </submittedName>
</protein>
<evidence type="ECO:0000313" key="3">
    <source>
        <dbReference type="Proteomes" id="UP001268651"/>
    </source>
</evidence>
<organism evidence="2 3">
    <name type="scientific">Gilvirhabdus luticola</name>
    <dbReference type="NCBI Taxonomy" id="3079858"/>
    <lineage>
        <taxon>Bacteria</taxon>
        <taxon>Pseudomonadati</taxon>
        <taxon>Bacteroidota</taxon>
        <taxon>Flavobacteriia</taxon>
        <taxon>Flavobacteriales</taxon>
        <taxon>Flavobacteriaceae</taxon>
        <taxon>Gilvirhabdus</taxon>
    </lineage>
</organism>
<reference evidence="2 3" key="1">
    <citation type="submission" date="2023-10" db="EMBL/GenBank/DDBJ databases">
        <title>Marimonas sp. nov. isolated from tidal mud flat.</title>
        <authorList>
            <person name="Jaincy N.J."/>
            <person name="Srinivasan S."/>
            <person name="Lee S.-S."/>
        </authorList>
    </citation>
    <scope>NUCLEOTIDE SEQUENCE [LARGE SCALE GENOMIC DNA]</scope>
    <source>
        <strain evidence="2 3">MJ-SS3</strain>
    </source>
</reference>
<evidence type="ECO:0000313" key="2">
    <source>
        <dbReference type="EMBL" id="MDU8884881.1"/>
    </source>
</evidence>
<dbReference type="EMBL" id="JAWHTF010000001">
    <property type="protein sequence ID" value="MDU8884881.1"/>
    <property type="molecule type" value="Genomic_DNA"/>
</dbReference>
<keyword evidence="3" id="KW-1185">Reference proteome</keyword>
<feature type="signal peptide" evidence="1">
    <location>
        <begin position="1"/>
        <end position="19"/>
    </location>
</feature>
<dbReference type="Proteomes" id="UP001268651">
    <property type="component" value="Unassembled WGS sequence"/>
</dbReference>
<feature type="chain" id="PRO_5046786159" evidence="1">
    <location>
        <begin position="20"/>
        <end position="65"/>
    </location>
</feature>
<gene>
    <name evidence="2" type="ORF">RXV94_01830</name>
</gene>
<sequence>MRKTLYILTIFLLTINVQAQNEKSEFIGTYGDMILANGELGGTELELKADWDNNKLLFSSKLVFD</sequence>
<accession>A0ABU3U398</accession>
<dbReference type="RefSeq" id="WP_316660666.1">
    <property type="nucleotide sequence ID" value="NZ_JAWHTF010000001.1"/>
</dbReference>
<proteinExistence type="predicted"/>
<comment type="caution">
    <text evidence="2">The sequence shown here is derived from an EMBL/GenBank/DDBJ whole genome shotgun (WGS) entry which is preliminary data.</text>
</comment>
<keyword evidence="1" id="KW-0732">Signal</keyword>
<evidence type="ECO:0000256" key="1">
    <source>
        <dbReference type="SAM" id="SignalP"/>
    </source>
</evidence>